<dbReference type="SMART" id="SM00499">
    <property type="entry name" value="AAI"/>
    <property type="match status" value="1"/>
</dbReference>
<keyword evidence="4" id="KW-1185">Reference proteome</keyword>
<dbReference type="InterPro" id="IPR036312">
    <property type="entry name" value="Bifun_inhib/LTP/seed_sf"/>
</dbReference>
<gene>
    <name evidence="3" type="ORF">M8C21_014913</name>
</gene>
<feature type="signal peptide" evidence="1">
    <location>
        <begin position="1"/>
        <end position="22"/>
    </location>
</feature>
<dbReference type="PANTHER" id="PTHR31731">
    <property type="match status" value="1"/>
</dbReference>
<dbReference type="SUPFAM" id="SSF47699">
    <property type="entry name" value="Bifunctional inhibitor/lipid-transfer protein/seed storage 2S albumin"/>
    <property type="match status" value="1"/>
</dbReference>
<proteinExistence type="predicted"/>
<evidence type="ECO:0000313" key="4">
    <source>
        <dbReference type="Proteomes" id="UP001206925"/>
    </source>
</evidence>
<dbReference type="Gene3D" id="1.10.110.10">
    <property type="entry name" value="Plant lipid-transfer and hydrophobic proteins"/>
    <property type="match status" value="1"/>
</dbReference>
<accession>A0AAD5D9Q8</accession>
<protein>
    <recommendedName>
        <fullName evidence="2">Bifunctional inhibitor/plant lipid transfer protein/seed storage helical domain-containing protein</fullName>
    </recommendedName>
</protein>
<evidence type="ECO:0000256" key="1">
    <source>
        <dbReference type="SAM" id="SignalP"/>
    </source>
</evidence>
<name>A0AAD5D9Q8_AMBAR</name>
<evidence type="ECO:0000259" key="2">
    <source>
        <dbReference type="SMART" id="SM00499"/>
    </source>
</evidence>
<reference evidence="3" key="1">
    <citation type="submission" date="2022-06" db="EMBL/GenBank/DDBJ databases">
        <title>Uncovering the hologenomic basis of an extraordinary plant invasion.</title>
        <authorList>
            <person name="Bieker V.C."/>
            <person name="Martin M.D."/>
            <person name="Gilbert T."/>
            <person name="Hodgins K."/>
            <person name="Battlay P."/>
            <person name="Petersen B."/>
            <person name="Wilson J."/>
        </authorList>
    </citation>
    <scope>NUCLEOTIDE SEQUENCE</scope>
    <source>
        <strain evidence="3">AA19_3_7</strain>
        <tissue evidence="3">Leaf</tissue>
    </source>
</reference>
<feature type="chain" id="PRO_5042011940" description="Bifunctional inhibitor/plant lipid transfer protein/seed storage helical domain-containing protein" evidence="1">
    <location>
        <begin position="23"/>
        <end position="117"/>
    </location>
</feature>
<feature type="domain" description="Bifunctional inhibitor/plant lipid transfer protein/seed storage helical" evidence="2">
    <location>
        <begin position="41"/>
        <end position="117"/>
    </location>
</feature>
<dbReference type="AlphaFoldDB" id="A0AAD5D9Q8"/>
<keyword evidence="1" id="KW-0732">Signal</keyword>
<sequence>MALKTIAFLLTLNILFFSLVSSDPAPNQPACPRGGFNIGGCAGVLSNVLGGVSVGTPPTEPCCSIFFGLANLEAAVCLCTAVKTTFLGVNFDVLPSLSLVLNNCGKAAPSGFEWGKC</sequence>
<dbReference type="CDD" id="cd01958">
    <property type="entry name" value="HPS_like"/>
    <property type="match status" value="1"/>
</dbReference>
<dbReference type="InterPro" id="IPR027923">
    <property type="entry name" value="Hydrophob_seed_dom"/>
</dbReference>
<evidence type="ECO:0000313" key="3">
    <source>
        <dbReference type="EMBL" id="KAI7755789.1"/>
    </source>
</evidence>
<dbReference type="InterPro" id="IPR016140">
    <property type="entry name" value="Bifunc_inhib/LTP/seed_store"/>
</dbReference>
<dbReference type="Proteomes" id="UP001206925">
    <property type="component" value="Unassembled WGS sequence"/>
</dbReference>
<dbReference type="Pfam" id="PF14547">
    <property type="entry name" value="Hydrophob_seed"/>
    <property type="match status" value="1"/>
</dbReference>
<dbReference type="InterPro" id="IPR051636">
    <property type="entry name" value="Plant_LTP/defense-related"/>
</dbReference>
<comment type="caution">
    <text evidence="3">The sequence shown here is derived from an EMBL/GenBank/DDBJ whole genome shotgun (WGS) entry which is preliminary data.</text>
</comment>
<organism evidence="3 4">
    <name type="scientific">Ambrosia artemisiifolia</name>
    <name type="common">Common ragweed</name>
    <dbReference type="NCBI Taxonomy" id="4212"/>
    <lineage>
        <taxon>Eukaryota</taxon>
        <taxon>Viridiplantae</taxon>
        <taxon>Streptophyta</taxon>
        <taxon>Embryophyta</taxon>
        <taxon>Tracheophyta</taxon>
        <taxon>Spermatophyta</taxon>
        <taxon>Magnoliopsida</taxon>
        <taxon>eudicotyledons</taxon>
        <taxon>Gunneridae</taxon>
        <taxon>Pentapetalae</taxon>
        <taxon>asterids</taxon>
        <taxon>campanulids</taxon>
        <taxon>Asterales</taxon>
        <taxon>Asteraceae</taxon>
        <taxon>Asteroideae</taxon>
        <taxon>Heliantheae alliance</taxon>
        <taxon>Heliantheae</taxon>
        <taxon>Ambrosia</taxon>
    </lineage>
</organism>
<dbReference type="EMBL" id="JAMZMK010000816">
    <property type="protein sequence ID" value="KAI7755789.1"/>
    <property type="molecule type" value="Genomic_DNA"/>
</dbReference>